<keyword evidence="1" id="KW-1133">Transmembrane helix</keyword>
<name>A0ABR0PN89_GOSAR</name>
<keyword evidence="1" id="KW-0812">Transmembrane</keyword>
<evidence type="ECO:0000256" key="1">
    <source>
        <dbReference type="SAM" id="Phobius"/>
    </source>
</evidence>
<dbReference type="EMBL" id="JARKNE010000006">
    <property type="protein sequence ID" value="KAK5825761.1"/>
    <property type="molecule type" value="Genomic_DNA"/>
</dbReference>
<organism evidence="2 3">
    <name type="scientific">Gossypium arboreum</name>
    <name type="common">Tree cotton</name>
    <name type="synonym">Gossypium nanking</name>
    <dbReference type="NCBI Taxonomy" id="29729"/>
    <lineage>
        <taxon>Eukaryota</taxon>
        <taxon>Viridiplantae</taxon>
        <taxon>Streptophyta</taxon>
        <taxon>Embryophyta</taxon>
        <taxon>Tracheophyta</taxon>
        <taxon>Spermatophyta</taxon>
        <taxon>Magnoliopsida</taxon>
        <taxon>eudicotyledons</taxon>
        <taxon>Gunneridae</taxon>
        <taxon>Pentapetalae</taxon>
        <taxon>rosids</taxon>
        <taxon>malvids</taxon>
        <taxon>Malvales</taxon>
        <taxon>Malvaceae</taxon>
        <taxon>Malvoideae</taxon>
        <taxon>Gossypium</taxon>
    </lineage>
</organism>
<sequence length="82" mass="9248">MIEISFLVNCAIMFALNLTYVSSPIEVQQSWPLLNYMVAFMVTLTIATVCDLLAPTTTQNGLRKVSEIKLVTWIRDHPTSFP</sequence>
<reference evidence="2 3" key="1">
    <citation type="submission" date="2023-03" db="EMBL/GenBank/DDBJ databases">
        <title>WGS of Gossypium arboreum.</title>
        <authorList>
            <person name="Yu D."/>
        </authorList>
    </citation>
    <scope>NUCLEOTIDE SEQUENCE [LARGE SCALE GENOMIC DNA]</scope>
    <source>
        <tissue evidence="2">Leaf</tissue>
    </source>
</reference>
<protein>
    <submittedName>
        <fullName evidence="2">Uncharacterized protein</fullName>
    </submittedName>
</protein>
<evidence type="ECO:0000313" key="2">
    <source>
        <dbReference type="EMBL" id="KAK5825761.1"/>
    </source>
</evidence>
<keyword evidence="1" id="KW-0472">Membrane</keyword>
<comment type="caution">
    <text evidence="2">The sequence shown here is derived from an EMBL/GenBank/DDBJ whole genome shotgun (WGS) entry which is preliminary data.</text>
</comment>
<dbReference type="Proteomes" id="UP001358586">
    <property type="component" value="Chromosome 6"/>
</dbReference>
<gene>
    <name evidence="2" type="ORF">PVK06_020626</name>
</gene>
<accession>A0ABR0PN89</accession>
<evidence type="ECO:0000313" key="3">
    <source>
        <dbReference type="Proteomes" id="UP001358586"/>
    </source>
</evidence>
<keyword evidence="3" id="KW-1185">Reference proteome</keyword>
<feature type="transmembrane region" description="Helical" evidence="1">
    <location>
        <begin position="34"/>
        <end position="54"/>
    </location>
</feature>
<proteinExistence type="predicted"/>